<comment type="caution">
    <text evidence="1">The sequence shown here is derived from an EMBL/GenBank/DDBJ whole genome shotgun (WGS) entry which is preliminary data.</text>
</comment>
<evidence type="ECO:0000313" key="1">
    <source>
        <dbReference type="EMBL" id="RRD91956.1"/>
    </source>
</evidence>
<keyword evidence="2" id="KW-1185">Reference proteome</keyword>
<organism evidence="1 2">
    <name type="scientific">Prevotella heparinolytica</name>
    <dbReference type="NCBI Taxonomy" id="28113"/>
    <lineage>
        <taxon>Bacteria</taxon>
        <taxon>Pseudomonadati</taxon>
        <taxon>Bacteroidota</taxon>
        <taxon>Bacteroidia</taxon>
        <taxon>Bacteroidales</taxon>
        <taxon>Bacteroidaceae</taxon>
        <taxon>Bacteroides</taxon>
    </lineage>
</organism>
<accession>A0A3P2AB61</accession>
<sequence>MEKKEIALKIGKGALELFNKPENRELLIEIWNKNNEIKKLKIQSHTEIERIVKRYELCRNVLTLIFAERTKGLAAHYEALDKALASNDRELIINSLRGISTIIAQNPLESFSTLTAILNNEDETLKLDF</sequence>
<gene>
    <name evidence="1" type="ORF">EII33_05955</name>
</gene>
<evidence type="ECO:0000313" key="2">
    <source>
        <dbReference type="Proteomes" id="UP000279562"/>
    </source>
</evidence>
<dbReference type="AlphaFoldDB" id="A0A3P2AB61"/>
<dbReference type="RefSeq" id="WP_125238924.1">
    <property type="nucleotide sequence ID" value="NZ_RQYF01000018.1"/>
</dbReference>
<name>A0A3P2AB61_9BACE</name>
<dbReference type="Proteomes" id="UP000279562">
    <property type="component" value="Unassembled WGS sequence"/>
</dbReference>
<proteinExistence type="predicted"/>
<dbReference type="EMBL" id="RQYF01000018">
    <property type="protein sequence ID" value="RRD91956.1"/>
    <property type="molecule type" value="Genomic_DNA"/>
</dbReference>
<protein>
    <submittedName>
        <fullName evidence="1">Uncharacterized protein</fullName>
    </submittedName>
</protein>
<reference evidence="1 2" key="1">
    <citation type="submission" date="2018-11" db="EMBL/GenBank/DDBJ databases">
        <title>Genomes From Bacteria Associated with the Canine Oral Cavity: a Test Case for Automated Genome-Based Taxonomic Assignment.</title>
        <authorList>
            <person name="Coil D.A."/>
            <person name="Jospin G."/>
            <person name="Darling A.E."/>
            <person name="Wallis C."/>
            <person name="Davis I.J."/>
            <person name="Harris S."/>
            <person name="Eisen J.A."/>
            <person name="Holcombe L.J."/>
            <person name="O'Flynn C."/>
        </authorList>
    </citation>
    <scope>NUCLEOTIDE SEQUENCE [LARGE SCALE GENOMIC DNA]</scope>
    <source>
        <strain evidence="1 2">OH1047_COT-310</strain>
    </source>
</reference>